<dbReference type="Pfam" id="PF00078">
    <property type="entry name" value="RVT_1"/>
    <property type="match status" value="1"/>
</dbReference>
<dbReference type="AlphaFoldDB" id="A0AAF0PX37"/>
<dbReference type="SUPFAM" id="SSF56672">
    <property type="entry name" value="DNA/RNA polymerases"/>
    <property type="match status" value="1"/>
</dbReference>
<reference evidence="2" key="1">
    <citation type="submission" date="2023-08" db="EMBL/GenBank/DDBJ databases">
        <title>A de novo genome assembly of Solanum verrucosum Schlechtendal, a Mexican diploid species geographically isolated from the other diploid A-genome species in potato relatives.</title>
        <authorList>
            <person name="Hosaka K."/>
        </authorList>
    </citation>
    <scope>NUCLEOTIDE SEQUENCE</scope>
    <source>
        <tissue evidence="2">Young leaves</tissue>
    </source>
</reference>
<sequence>MRAISRMSRGRATGPDEIPVDFWKSSDKAGHTMKIWERVVETRVRRGVSISENQFGFMPGRSTTEAIHLMRRLVEKYRERKRDLHMVFIDLEKAYDKVPRNVLWRCLEAKGVPMIYIRAIKDMYGGPKTWVRTVGGDSEHFPVEMGLHQGSVLNPFLFALVMDELTRSIQEKVPWCILFADDIVLIDETRDRVNARLEIIPKKESFKYLGSVIQGSGDIDDDVTHRIGVAWMKWRLASGVLCDKKIPPRLKGKFYRVVVRPALLYGEECWPVKNLHVQKMHVAEMRMLRWMCGHTRSDKIKNEVVREKVGVASVVDKLREARLRWFGHVKRRCADAHVRRCEGLVVEGTQRGRGRPKKYWGEVIRQDLAQLHITEEMTLDRKEWRSRIKVVVLVCDTYSLMLFTAFHFSNNLEDF</sequence>
<dbReference type="Proteomes" id="UP001234989">
    <property type="component" value="Chromosome 1"/>
</dbReference>
<dbReference type="InterPro" id="IPR000477">
    <property type="entry name" value="RT_dom"/>
</dbReference>
<dbReference type="PROSITE" id="PS50878">
    <property type="entry name" value="RT_POL"/>
    <property type="match status" value="1"/>
</dbReference>
<proteinExistence type="predicted"/>
<evidence type="ECO:0000259" key="1">
    <source>
        <dbReference type="PROSITE" id="PS50878"/>
    </source>
</evidence>
<dbReference type="PANTHER" id="PTHR46238:SF8">
    <property type="entry name" value="ENDONUCLEASE_EXONUCLEASE_PHOSPHATASE DOMAIN-CONTAINING PROTEIN"/>
    <property type="match status" value="1"/>
</dbReference>
<name>A0AAF0PX37_SOLVR</name>
<organism evidence="2 3">
    <name type="scientific">Solanum verrucosum</name>
    <dbReference type="NCBI Taxonomy" id="315347"/>
    <lineage>
        <taxon>Eukaryota</taxon>
        <taxon>Viridiplantae</taxon>
        <taxon>Streptophyta</taxon>
        <taxon>Embryophyta</taxon>
        <taxon>Tracheophyta</taxon>
        <taxon>Spermatophyta</taxon>
        <taxon>Magnoliopsida</taxon>
        <taxon>eudicotyledons</taxon>
        <taxon>Gunneridae</taxon>
        <taxon>Pentapetalae</taxon>
        <taxon>asterids</taxon>
        <taxon>lamiids</taxon>
        <taxon>Solanales</taxon>
        <taxon>Solanaceae</taxon>
        <taxon>Solanoideae</taxon>
        <taxon>Solaneae</taxon>
        <taxon>Solanum</taxon>
    </lineage>
</organism>
<evidence type="ECO:0000313" key="2">
    <source>
        <dbReference type="EMBL" id="WMV12452.1"/>
    </source>
</evidence>
<gene>
    <name evidence="2" type="ORF">MTR67_005837</name>
</gene>
<evidence type="ECO:0000313" key="3">
    <source>
        <dbReference type="Proteomes" id="UP001234989"/>
    </source>
</evidence>
<accession>A0AAF0PX37</accession>
<protein>
    <recommendedName>
        <fullName evidence="1">Reverse transcriptase domain-containing protein</fullName>
    </recommendedName>
</protein>
<dbReference type="PANTHER" id="PTHR46238">
    <property type="entry name" value="REVERSE TRANSCRIPTASE DOMAIN-CONTAINING PROTEIN"/>
    <property type="match status" value="1"/>
</dbReference>
<feature type="domain" description="Reverse transcriptase" evidence="1">
    <location>
        <begin position="1"/>
        <end position="236"/>
    </location>
</feature>
<dbReference type="EMBL" id="CP133612">
    <property type="protein sequence ID" value="WMV12452.1"/>
    <property type="molecule type" value="Genomic_DNA"/>
</dbReference>
<dbReference type="CDD" id="cd01650">
    <property type="entry name" value="RT_nLTR_like"/>
    <property type="match status" value="1"/>
</dbReference>
<keyword evidence="3" id="KW-1185">Reference proteome</keyword>
<dbReference type="InterPro" id="IPR043502">
    <property type="entry name" value="DNA/RNA_pol_sf"/>
</dbReference>